<evidence type="ECO:0000256" key="7">
    <source>
        <dbReference type="ARBA" id="ARBA00023170"/>
    </source>
</evidence>
<keyword evidence="13" id="KW-1185">Reference proteome</keyword>
<dbReference type="PRINTS" id="PR00237">
    <property type="entry name" value="GPCRRHODOPSN"/>
</dbReference>
<dbReference type="CDD" id="cd15220">
    <property type="entry name" value="7tmA_GPR61_GPR62-like"/>
    <property type="match status" value="1"/>
</dbReference>
<evidence type="ECO:0000259" key="11">
    <source>
        <dbReference type="PROSITE" id="PS50262"/>
    </source>
</evidence>
<dbReference type="Proteomes" id="UP000694388">
    <property type="component" value="Unplaced"/>
</dbReference>
<dbReference type="SUPFAM" id="SSF81321">
    <property type="entry name" value="Family A G protein-coupled receptor-like"/>
    <property type="match status" value="1"/>
</dbReference>
<keyword evidence="2" id="KW-1003">Cell membrane</keyword>
<dbReference type="GeneTree" id="ENSGT00950000182998"/>
<keyword evidence="3 9" id="KW-0812">Transmembrane</keyword>
<dbReference type="PANTHER" id="PTHR22752">
    <property type="entry name" value="G PROTEIN-COUPLED RECEPTOR"/>
    <property type="match status" value="1"/>
</dbReference>
<reference evidence="12" key="1">
    <citation type="submission" date="2025-08" db="UniProtKB">
        <authorList>
            <consortium name="Ensembl"/>
        </authorList>
    </citation>
    <scope>IDENTIFICATION</scope>
</reference>
<proteinExistence type="inferred from homology"/>
<evidence type="ECO:0000256" key="6">
    <source>
        <dbReference type="ARBA" id="ARBA00023136"/>
    </source>
</evidence>
<evidence type="ECO:0000256" key="4">
    <source>
        <dbReference type="ARBA" id="ARBA00022989"/>
    </source>
</evidence>
<feature type="transmembrane region" description="Helical" evidence="10">
    <location>
        <begin position="151"/>
        <end position="172"/>
    </location>
</feature>
<evidence type="ECO:0000256" key="10">
    <source>
        <dbReference type="SAM" id="Phobius"/>
    </source>
</evidence>
<dbReference type="InterPro" id="IPR000276">
    <property type="entry name" value="GPCR_Rhodpsn"/>
</dbReference>
<feature type="transmembrane region" description="Helical" evidence="10">
    <location>
        <begin position="300"/>
        <end position="320"/>
    </location>
</feature>
<dbReference type="PROSITE" id="PS00237">
    <property type="entry name" value="G_PROTEIN_RECEP_F1_1"/>
    <property type="match status" value="1"/>
</dbReference>
<feature type="transmembrane region" description="Helical" evidence="10">
    <location>
        <begin position="206"/>
        <end position="230"/>
    </location>
</feature>
<evidence type="ECO:0000256" key="3">
    <source>
        <dbReference type="ARBA" id="ARBA00022692"/>
    </source>
</evidence>
<dbReference type="GO" id="GO:0043235">
    <property type="term" value="C:receptor complex"/>
    <property type="evidence" value="ECO:0007669"/>
    <property type="project" value="TreeGrafter"/>
</dbReference>
<dbReference type="AlphaFoldDB" id="A0A8C4QWY0"/>
<organism evidence="12 13">
    <name type="scientific">Eptatretus burgeri</name>
    <name type="common">Inshore hagfish</name>
    <dbReference type="NCBI Taxonomy" id="7764"/>
    <lineage>
        <taxon>Eukaryota</taxon>
        <taxon>Metazoa</taxon>
        <taxon>Chordata</taxon>
        <taxon>Craniata</taxon>
        <taxon>Vertebrata</taxon>
        <taxon>Cyclostomata</taxon>
        <taxon>Myxini</taxon>
        <taxon>Myxiniformes</taxon>
        <taxon>Myxinidae</taxon>
        <taxon>Eptatretinae</taxon>
        <taxon>Eptatretus</taxon>
    </lineage>
</organism>
<keyword evidence="8 9" id="KW-0807">Transducer</keyword>
<feature type="transmembrane region" description="Helical" evidence="10">
    <location>
        <begin position="39"/>
        <end position="60"/>
    </location>
</feature>
<dbReference type="Pfam" id="PF00001">
    <property type="entry name" value="7tm_1"/>
    <property type="match status" value="1"/>
</dbReference>
<name>A0A8C4QWY0_EPTBU</name>
<feature type="transmembrane region" description="Helical" evidence="10">
    <location>
        <begin position="110"/>
        <end position="131"/>
    </location>
</feature>
<protein>
    <submittedName>
        <fullName evidence="12">G protein-coupled receptor 61-like</fullName>
    </submittedName>
</protein>
<evidence type="ECO:0000256" key="2">
    <source>
        <dbReference type="ARBA" id="ARBA00022475"/>
    </source>
</evidence>
<keyword evidence="5 9" id="KW-0297">G-protein coupled receptor</keyword>
<accession>A0A8C4QWY0</accession>
<evidence type="ECO:0000256" key="1">
    <source>
        <dbReference type="ARBA" id="ARBA00004651"/>
    </source>
</evidence>
<sequence>MSCHLLLLSLHRSDFTSVIHSQGAEMDMESNWLLETTGIFFMITLNVVALAGNSALLAVLTTTPALRRFVFVLHLCVIDLLAATLLMPMGVASSAPALGCTDISHAACRAYVFLNVCLISACILTVSAISVERYYYIVHPMRYEGRIEGRLAAAVLAFIWVKSGLTSVVPQLNWRESPGLVRKVPERNGTELLCSLYWSGGDYKKIFVVIFSLLCFVVPGAIVIAVYCSVFKVARIAALQQGPLPSWTASTRHRSESFVSQMTAVNMAGRARSSSFNSQARSSQPAPHISPDHAFSGGKAAVTLLILVGQFMACWLPYFAFHLHAALQPRSEASAVAEALVTWLAYSAFAVNPIFYGWLNRQIREELLKCVACCTKRQTESLPAISSQGSIEESFFQFLQRTGAPADCSPALITKVPLDPRDAITCRIPGQVPEEVSDLQEIPCSALH</sequence>
<evidence type="ECO:0000256" key="5">
    <source>
        <dbReference type="ARBA" id="ARBA00023040"/>
    </source>
</evidence>
<dbReference type="GO" id="GO:0005886">
    <property type="term" value="C:plasma membrane"/>
    <property type="evidence" value="ECO:0007669"/>
    <property type="project" value="UniProtKB-SubCell"/>
</dbReference>
<dbReference type="GO" id="GO:0004930">
    <property type="term" value="F:G protein-coupled receptor activity"/>
    <property type="evidence" value="ECO:0007669"/>
    <property type="project" value="UniProtKB-KW"/>
</dbReference>
<comment type="subcellular location">
    <subcellularLocation>
        <location evidence="1">Cell membrane</location>
        <topology evidence="1">Multi-pass membrane protein</topology>
    </subcellularLocation>
</comment>
<dbReference type="GO" id="GO:0005768">
    <property type="term" value="C:endosome"/>
    <property type="evidence" value="ECO:0007669"/>
    <property type="project" value="TreeGrafter"/>
</dbReference>
<evidence type="ECO:0000313" key="12">
    <source>
        <dbReference type="Ensembl" id="ENSEBUP00000021048.1"/>
    </source>
</evidence>
<keyword evidence="4 10" id="KW-1133">Transmembrane helix</keyword>
<dbReference type="Gene3D" id="1.20.1070.10">
    <property type="entry name" value="Rhodopsin 7-helix transmembrane proteins"/>
    <property type="match status" value="1"/>
</dbReference>
<feature type="transmembrane region" description="Helical" evidence="10">
    <location>
        <begin position="340"/>
        <end position="359"/>
    </location>
</feature>
<keyword evidence="6 10" id="KW-0472">Membrane</keyword>
<reference evidence="12" key="2">
    <citation type="submission" date="2025-09" db="UniProtKB">
        <authorList>
            <consortium name="Ensembl"/>
        </authorList>
    </citation>
    <scope>IDENTIFICATION</scope>
</reference>
<dbReference type="InterPro" id="IPR017452">
    <property type="entry name" value="GPCR_Rhodpsn_7TM"/>
</dbReference>
<keyword evidence="7 9" id="KW-0675">Receptor</keyword>
<dbReference type="OMA" id="ECRLYVF"/>
<comment type="similarity">
    <text evidence="9">Belongs to the G-protein coupled receptor 1 family.</text>
</comment>
<evidence type="ECO:0000313" key="13">
    <source>
        <dbReference type="Proteomes" id="UP000694388"/>
    </source>
</evidence>
<evidence type="ECO:0000256" key="8">
    <source>
        <dbReference type="ARBA" id="ARBA00023224"/>
    </source>
</evidence>
<evidence type="ECO:0000256" key="9">
    <source>
        <dbReference type="RuleBase" id="RU000688"/>
    </source>
</evidence>
<feature type="transmembrane region" description="Helical" evidence="10">
    <location>
        <begin position="69"/>
        <end position="90"/>
    </location>
</feature>
<dbReference type="PANTHER" id="PTHR22752:SF2">
    <property type="entry name" value="G-PROTEIN COUPLED RECEPTORS FAMILY 1 PROFILE DOMAIN-CONTAINING PROTEIN"/>
    <property type="match status" value="1"/>
</dbReference>
<dbReference type="Ensembl" id="ENSEBUT00000021624.1">
    <property type="protein sequence ID" value="ENSEBUP00000021048.1"/>
    <property type="gene ID" value="ENSEBUG00000013012.1"/>
</dbReference>
<dbReference type="PROSITE" id="PS50262">
    <property type="entry name" value="G_PROTEIN_RECEP_F1_2"/>
    <property type="match status" value="1"/>
</dbReference>
<feature type="domain" description="G-protein coupled receptors family 1 profile" evidence="11">
    <location>
        <begin position="52"/>
        <end position="356"/>
    </location>
</feature>